<protein>
    <submittedName>
        <fullName evidence="6">TonB family protein</fullName>
    </submittedName>
</protein>
<feature type="compositionally biased region" description="Low complexity" evidence="5">
    <location>
        <begin position="98"/>
        <end position="107"/>
    </location>
</feature>
<keyword evidence="7" id="KW-1185">Reference proteome</keyword>
<keyword evidence="2" id="KW-0812">Transmembrane</keyword>
<dbReference type="InterPro" id="IPR006260">
    <property type="entry name" value="TonB/TolA_C"/>
</dbReference>
<organism evidence="6 7">
    <name type="scientific">Falsiporphyromonas endometrii</name>
    <dbReference type="NCBI Taxonomy" id="1387297"/>
    <lineage>
        <taxon>Bacteria</taxon>
        <taxon>Pseudomonadati</taxon>
        <taxon>Bacteroidota</taxon>
        <taxon>Bacteroidia</taxon>
        <taxon>Bacteroidales</taxon>
        <taxon>Porphyromonadaceae</taxon>
        <taxon>Falsiporphyromonas</taxon>
    </lineage>
</organism>
<feature type="compositionally biased region" description="Polar residues" evidence="5">
    <location>
        <begin position="44"/>
        <end position="73"/>
    </location>
</feature>
<gene>
    <name evidence="6" type="ORF">ACFO3G_08770</name>
</gene>
<dbReference type="NCBIfam" id="TIGR01352">
    <property type="entry name" value="tonB_Cterm"/>
    <property type="match status" value="1"/>
</dbReference>
<proteinExistence type="predicted"/>
<comment type="subcellular location">
    <subcellularLocation>
        <location evidence="1">Membrane</location>
        <topology evidence="1">Single-pass membrane protein</topology>
    </subcellularLocation>
</comment>
<reference evidence="7" key="1">
    <citation type="journal article" date="2019" name="Int. J. Syst. Evol. Microbiol.">
        <title>The Global Catalogue of Microorganisms (GCM) 10K type strain sequencing project: providing services to taxonomists for standard genome sequencing and annotation.</title>
        <authorList>
            <consortium name="The Broad Institute Genomics Platform"/>
            <consortium name="The Broad Institute Genome Sequencing Center for Infectious Disease"/>
            <person name="Wu L."/>
            <person name="Ma J."/>
        </authorList>
    </citation>
    <scope>NUCLEOTIDE SEQUENCE [LARGE SCALE GENOMIC DNA]</scope>
    <source>
        <strain evidence="7">CGMCC 4.7357</strain>
    </source>
</reference>
<evidence type="ECO:0000256" key="2">
    <source>
        <dbReference type="ARBA" id="ARBA00022692"/>
    </source>
</evidence>
<evidence type="ECO:0000256" key="4">
    <source>
        <dbReference type="ARBA" id="ARBA00023136"/>
    </source>
</evidence>
<evidence type="ECO:0000256" key="1">
    <source>
        <dbReference type="ARBA" id="ARBA00004167"/>
    </source>
</evidence>
<feature type="region of interest" description="Disordered" evidence="5">
    <location>
        <begin position="26"/>
        <end position="168"/>
    </location>
</feature>
<dbReference type="Proteomes" id="UP001596020">
    <property type="component" value="Unassembled WGS sequence"/>
</dbReference>
<feature type="compositionally biased region" description="Basic and acidic residues" evidence="5">
    <location>
        <begin position="77"/>
        <end position="97"/>
    </location>
</feature>
<evidence type="ECO:0000313" key="6">
    <source>
        <dbReference type="EMBL" id="MFC4666685.1"/>
    </source>
</evidence>
<evidence type="ECO:0000256" key="3">
    <source>
        <dbReference type="ARBA" id="ARBA00022989"/>
    </source>
</evidence>
<name>A0ABV9K900_9PORP</name>
<accession>A0ABV9K900</accession>
<feature type="compositionally biased region" description="Polar residues" evidence="5">
    <location>
        <begin position="146"/>
        <end position="155"/>
    </location>
</feature>
<comment type="caution">
    <text evidence="6">The sequence shown here is derived from an EMBL/GenBank/DDBJ whole genome shotgun (WGS) entry which is preliminary data.</text>
</comment>
<dbReference type="EMBL" id="JBHSGO010000212">
    <property type="protein sequence ID" value="MFC4666685.1"/>
    <property type="molecule type" value="Genomic_DNA"/>
</dbReference>
<evidence type="ECO:0000256" key="5">
    <source>
        <dbReference type="SAM" id="MobiDB-lite"/>
    </source>
</evidence>
<keyword evidence="4" id="KW-0472">Membrane</keyword>
<keyword evidence="3" id="KW-1133">Transmembrane helix</keyword>
<evidence type="ECO:0000313" key="7">
    <source>
        <dbReference type="Proteomes" id="UP001596020"/>
    </source>
</evidence>
<sequence length="245" mass="26406">MKLVPKETTEINLVLVNYGTTDEFVAGQEEPARGNVADNEKIQETTTSAENSNPKSQSETNKRPINTQANSQAPAIKQEKTTDRQKEKAEEARKKAQEAAIRQQQANEAKKKEQQRQIGQDVAGAFGRGKNKSESQGFGTSGKGNQGSRTGSGDSYSLEGRSIIGNGGRPIRPNYAQAIRGAIRIKIEVNAQGTVVKAWVDISGTNISDSGMRNAAIQAAKQTKFNSLPGAANQVGSITYHYDVK</sequence>